<keyword evidence="6 19" id="KW-0812">Transmembrane</keyword>
<organism evidence="20 21">
    <name type="scientific">Paenibacillus anaericanus</name>
    <dbReference type="NCBI Taxonomy" id="170367"/>
    <lineage>
        <taxon>Bacteria</taxon>
        <taxon>Bacillati</taxon>
        <taxon>Bacillota</taxon>
        <taxon>Bacilli</taxon>
        <taxon>Bacillales</taxon>
        <taxon>Paenibacillaceae</taxon>
        <taxon>Paenibacillus</taxon>
    </lineage>
</organism>
<protein>
    <submittedName>
        <fullName evidence="20">Diacylglycerol kinase family protein</fullName>
    </submittedName>
</protein>
<dbReference type="PROSITE" id="PS01069">
    <property type="entry name" value="DAGK_PROKAR"/>
    <property type="match status" value="1"/>
</dbReference>
<evidence type="ECO:0000313" key="20">
    <source>
        <dbReference type="EMBL" id="RUT44378.1"/>
    </source>
</evidence>
<dbReference type="GO" id="GO:0005524">
    <property type="term" value="F:ATP binding"/>
    <property type="evidence" value="ECO:0007669"/>
    <property type="project" value="UniProtKB-KW"/>
</dbReference>
<evidence type="ECO:0000256" key="19">
    <source>
        <dbReference type="SAM" id="Phobius"/>
    </source>
</evidence>
<keyword evidence="9 17" id="KW-0067">ATP-binding</keyword>
<comment type="subcellular location">
    <subcellularLocation>
        <location evidence="1">Cell membrane</location>
        <topology evidence="1">Multi-pass membrane protein</topology>
    </subcellularLocation>
</comment>
<dbReference type="RefSeq" id="WP_127193324.1">
    <property type="nucleotide sequence ID" value="NZ_RZNY01000015.1"/>
</dbReference>
<evidence type="ECO:0000256" key="16">
    <source>
        <dbReference type="PIRSR" id="PIRSR600829-2"/>
    </source>
</evidence>
<keyword evidence="10 19" id="KW-1133">Transmembrane helix</keyword>
<dbReference type="InterPro" id="IPR000829">
    <property type="entry name" value="DAGK"/>
</dbReference>
<reference evidence="20 21" key="1">
    <citation type="submission" date="2018-12" db="EMBL/GenBank/DDBJ databases">
        <authorList>
            <person name="Sun L."/>
            <person name="Chen Z."/>
        </authorList>
    </citation>
    <scope>NUCLEOTIDE SEQUENCE [LARGE SCALE GENOMIC DNA]</scope>
    <source>
        <strain evidence="20 21">DSM 15890</strain>
    </source>
</reference>
<evidence type="ECO:0000256" key="2">
    <source>
        <dbReference type="ARBA" id="ARBA00005967"/>
    </source>
</evidence>
<gene>
    <name evidence="20" type="ORF">EJP82_17305</name>
</gene>
<dbReference type="InterPro" id="IPR036945">
    <property type="entry name" value="DAGK_sf"/>
</dbReference>
<evidence type="ECO:0000256" key="11">
    <source>
        <dbReference type="ARBA" id="ARBA00023098"/>
    </source>
</evidence>
<keyword evidence="3" id="KW-1003">Cell membrane</keyword>
<keyword evidence="4" id="KW-0444">Lipid biosynthesis</keyword>
<dbReference type="Proteomes" id="UP000279446">
    <property type="component" value="Unassembled WGS sequence"/>
</dbReference>
<evidence type="ECO:0000256" key="9">
    <source>
        <dbReference type="ARBA" id="ARBA00022840"/>
    </source>
</evidence>
<keyword evidence="21" id="KW-1185">Reference proteome</keyword>
<feature type="binding site" evidence="18">
    <location>
        <position position="74"/>
    </location>
    <ligand>
        <name>a divalent metal cation</name>
        <dbReference type="ChEBI" id="CHEBI:60240"/>
    </ligand>
</feature>
<evidence type="ECO:0000256" key="3">
    <source>
        <dbReference type="ARBA" id="ARBA00022475"/>
    </source>
</evidence>
<evidence type="ECO:0000256" key="8">
    <source>
        <dbReference type="ARBA" id="ARBA00022777"/>
    </source>
</evidence>
<evidence type="ECO:0000256" key="5">
    <source>
        <dbReference type="ARBA" id="ARBA00022679"/>
    </source>
</evidence>
<dbReference type="EMBL" id="RZNY01000015">
    <property type="protein sequence ID" value="RUT44378.1"/>
    <property type="molecule type" value="Genomic_DNA"/>
</dbReference>
<evidence type="ECO:0000256" key="17">
    <source>
        <dbReference type="PIRSR" id="PIRSR600829-3"/>
    </source>
</evidence>
<feature type="transmembrane region" description="Helical" evidence="19">
    <location>
        <begin position="29"/>
        <end position="47"/>
    </location>
</feature>
<dbReference type="GO" id="GO:0016301">
    <property type="term" value="F:kinase activity"/>
    <property type="evidence" value="ECO:0007669"/>
    <property type="project" value="UniProtKB-KW"/>
</dbReference>
<evidence type="ECO:0000256" key="4">
    <source>
        <dbReference type="ARBA" id="ARBA00022516"/>
    </source>
</evidence>
<dbReference type="GO" id="GO:0046872">
    <property type="term" value="F:metal ion binding"/>
    <property type="evidence" value="ECO:0007669"/>
    <property type="project" value="UniProtKB-KW"/>
</dbReference>
<keyword evidence="14" id="KW-1208">Phospholipid metabolism</keyword>
<feature type="binding site" evidence="16">
    <location>
        <position position="67"/>
    </location>
    <ligand>
        <name>substrate</name>
    </ligand>
</feature>
<evidence type="ECO:0000256" key="13">
    <source>
        <dbReference type="ARBA" id="ARBA00023209"/>
    </source>
</evidence>
<comment type="similarity">
    <text evidence="2">Belongs to the bacterial diacylglycerol kinase family.</text>
</comment>
<keyword evidence="13" id="KW-0594">Phospholipid biosynthesis</keyword>
<comment type="cofactor">
    <cofactor evidence="18">
        <name>Mg(2+)</name>
        <dbReference type="ChEBI" id="CHEBI:18420"/>
    </cofactor>
    <text evidence="18">Mn(2+), Zn(2+), Cd(2+) and Co(2+) support activity to lesser extents.</text>
</comment>
<feature type="transmembrane region" description="Helical" evidence="19">
    <location>
        <begin position="94"/>
        <end position="115"/>
    </location>
</feature>
<feature type="binding site" evidence="17">
    <location>
        <position position="74"/>
    </location>
    <ligand>
        <name>ATP</name>
        <dbReference type="ChEBI" id="CHEBI:30616"/>
    </ligand>
</feature>
<evidence type="ECO:0000313" key="21">
    <source>
        <dbReference type="Proteomes" id="UP000279446"/>
    </source>
</evidence>
<dbReference type="CDD" id="cd14265">
    <property type="entry name" value="UDPK_IM_like"/>
    <property type="match status" value="1"/>
</dbReference>
<keyword evidence="11" id="KW-0443">Lipid metabolism</keyword>
<sequence>MKVRNQKLTASFRNALEGIVIAFKTQRNIRIHVTMSIMVVLAAFYFKLPPRDFALILLVIGLVITAELLNTAIEAIVDLVMPEWHALAKIAKDTAAGAVLVAAGVAVVIGLLLFYKPVMIWFGWY</sequence>
<accession>A0A433Y616</accession>
<keyword evidence="18" id="KW-0460">Magnesium</keyword>
<evidence type="ECO:0000256" key="6">
    <source>
        <dbReference type="ARBA" id="ARBA00022692"/>
    </source>
</evidence>
<evidence type="ECO:0000256" key="12">
    <source>
        <dbReference type="ARBA" id="ARBA00023136"/>
    </source>
</evidence>
<dbReference type="OrthoDB" id="9789934at2"/>
<dbReference type="InterPro" id="IPR033717">
    <property type="entry name" value="UDPK"/>
</dbReference>
<comment type="caution">
    <text evidence="20">The sequence shown here is derived from an EMBL/GenBank/DDBJ whole genome shotgun (WGS) entry which is preliminary data.</text>
</comment>
<feature type="binding site" evidence="17">
    <location>
        <begin position="92"/>
        <end position="93"/>
    </location>
    <ligand>
        <name>ATP</name>
        <dbReference type="ChEBI" id="CHEBI:30616"/>
    </ligand>
</feature>
<feature type="transmembrane region" description="Helical" evidence="19">
    <location>
        <begin position="53"/>
        <end position="73"/>
    </location>
</feature>
<keyword evidence="7 17" id="KW-0547">Nucleotide-binding</keyword>
<dbReference type="Gene3D" id="1.10.287.3610">
    <property type="match status" value="1"/>
</dbReference>
<feature type="active site" description="Proton acceptor" evidence="15">
    <location>
        <position position="67"/>
    </location>
</feature>
<evidence type="ECO:0000256" key="1">
    <source>
        <dbReference type="ARBA" id="ARBA00004651"/>
    </source>
</evidence>
<evidence type="ECO:0000256" key="14">
    <source>
        <dbReference type="ARBA" id="ARBA00023264"/>
    </source>
</evidence>
<evidence type="ECO:0000256" key="15">
    <source>
        <dbReference type="PIRSR" id="PIRSR600829-1"/>
    </source>
</evidence>
<dbReference type="PANTHER" id="PTHR34299">
    <property type="entry name" value="DIACYLGLYCEROL KINASE"/>
    <property type="match status" value="1"/>
</dbReference>
<evidence type="ECO:0000256" key="10">
    <source>
        <dbReference type="ARBA" id="ARBA00022989"/>
    </source>
</evidence>
<proteinExistence type="inferred from homology"/>
<keyword evidence="12 19" id="KW-0472">Membrane</keyword>
<dbReference type="PANTHER" id="PTHR34299:SF1">
    <property type="entry name" value="DIACYLGLYCEROL KINASE"/>
    <property type="match status" value="1"/>
</dbReference>
<name>A0A433Y616_9BACL</name>
<evidence type="ECO:0000256" key="18">
    <source>
        <dbReference type="PIRSR" id="PIRSR600829-4"/>
    </source>
</evidence>
<dbReference type="AlphaFoldDB" id="A0A433Y616"/>
<keyword evidence="18" id="KW-0479">Metal-binding</keyword>
<dbReference type="Pfam" id="PF01219">
    <property type="entry name" value="DAGK_prokar"/>
    <property type="match status" value="1"/>
</dbReference>
<keyword evidence="5" id="KW-0808">Transferase</keyword>
<dbReference type="GO" id="GO:0005886">
    <property type="term" value="C:plasma membrane"/>
    <property type="evidence" value="ECO:0007669"/>
    <property type="project" value="UniProtKB-SubCell"/>
</dbReference>
<keyword evidence="8 20" id="KW-0418">Kinase</keyword>
<dbReference type="GO" id="GO:0008654">
    <property type="term" value="P:phospholipid biosynthetic process"/>
    <property type="evidence" value="ECO:0007669"/>
    <property type="project" value="UniProtKB-KW"/>
</dbReference>
<feature type="binding site" evidence="17">
    <location>
        <begin position="83"/>
        <end position="85"/>
    </location>
    <ligand>
        <name>ATP</name>
        <dbReference type="ChEBI" id="CHEBI:30616"/>
    </ligand>
</feature>
<evidence type="ECO:0000256" key="7">
    <source>
        <dbReference type="ARBA" id="ARBA00022741"/>
    </source>
</evidence>